<organism evidence="1 2">
    <name type="scientific">Daphnia galeata</name>
    <dbReference type="NCBI Taxonomy" id="27404"/>
    <lineage>
        <taxon>Eukaryota</taxon>
        <taxon>Metazoa</taxon>
        <taxon>Ecdysozoa</taxon>
        <taxon>Arthropoda</taxon>
        <taxon>Crustacea</taxon>
        <taxon>Branchiopoda</taxon>
        <taxon>Diplostraca</taxon>
        <taxon>Cladocera</taxon>
        <taxon>Anomopoda</taxon>
        <taxon>Daphniidae</taxon>
        <taxon>Daphnia</taxon>
    </lineage>
</organism>
<name>A0A8J2RVX9_9CRUS</name>
<sequence length="705" mass="80951">MDKTCYFFRIPTEVMCMIVGHLSPDDKISFKFAYPHFFCQHRHINVREAFVCNQENIGEILSHYNPDVVTELDFNFCYWLSRKEISEFARSCNYLKGLSVAHTKILVKDIAEVLCQNIKISKLSLSIQNPNSYWCVQHSVVEYLQRFQEGPTDERSNKIFWQNLLSLSQLESAKEPLAQLNYLDLHIGMDPLILGTILSACTNLESLCLRLNIEERKTAYEEDLETENMTPRKEINDLLDNLTLQNDECCSPIPPISLKSIVVLVHGRNKNLEGPMGRFIQKMVEKSNSQLQCLWTAVPFLSVRDSSFNLNSMVAWKETKNYNNIILLPFKRLPSIESVACNKYMQRGDFNLPQLKQIECGFWKDNFTSFCRAHPVLEKLRLNKRPCEVSELYSIVDWSRLPPVKVFSVHSRIIYASDYLQNSWMRNRAERALCMLLKECKSLEELEIGPDFSETPDALIRNLRETFLTADSLCGLTLNTNLKKFSLNSVKISYKQEEINDTSLLEEIVTKCPNLESLKIQDLSIGLTNNGTGERQIAVLERLYWSAIERCFLTLRSANKLRVLRWKMRIVSEAYDKLIWLLTYCPSLMQLGLIATSVHCGLDMYTWDEATFTAFFVDLVRHLPKLIALLIVLPGVPASHCIAATAALESTFQPVRPCFCVQITDSLENSNPPSLPWIHYQALACDPYTSVGELPFHLTSSDSNF</sequence>
<dbReference type="AlphaFoldDB" id="A0A8J2RVX9"/>
<dbReference type="OrthoDB" id="6331548at2759"/>
<evidence type="ECO:0000313" key="1">
    <source>
        <dbReference type="EMBL" id="CAH0109519.1"/>
    </source>
</evidence>
<dbReference type="EMBL" id="CAKKLH010000292">
    <property type="protein sequence ID" value="CAH0109519.1"/>
    <property type="molecule type" value="Genomic_DNA"/>
</dbReference>
<gene>
    <name evidence="1" type="ORF">DGAL_LOCUS12997</name>
</gene>
<evidence type="ECO:0000313" key="2">
    <source>
        <dbReference type="Proteomes" id="UP000789390"/>
    </source>
</evidence>
<reference evidence="1" key="1">
    <citation type="submission" date="2021-11" db="EMBL/GenBank/DDBJ databases">
        <authorList>
            <person name="Schell T."/>
        </authorList>
    </citation>
    <scope>NUCLEOTIDE SEQUENCE</scope>
    <source>
        <strain evidence="1">M5</strain>
    </source>
</reference>
<protein>
    <submittedName>
        <fullName evidence="1">Uncharacterized protein</fullName>
    </submittedName>
</protein>
<proteinExistence type="predicted"/>
<dbReference type="InterPro" id="IPR032675">
    <property type="entry name" value="LRR_dom_sf"/>
</dbReference>
<keyword evidence="2" id="KW-1185">Reference proteome</keyword>
<accession>A0A8J2RVX9</accession>
<dbReference type="Proteomes" id="UP000789390">
    <property type="component" value="Unassembled WGS sequence"/>
</dbReference>
<dbReference type="Gene3D" id="3.80.10.10">
    <property type="entry name" value="Ribonuclease Inhibitor"/>
    <property type="match status" value="2"/>
</dbReference>
<comment type="caution">
    <text evidence="1">The sequence shown here is derived from an EMBL/GenBank/DDBJ whole genome shotgun (WGS) entry which is preliminary data.</text>
</comment>